<dbReference type="InterPro" id="IPR016161">
    <property type="entry name" value="Ald_DH/histidinol_DH"/>
</dbReference>
<dbReference type="InterPro" id="IPR012394">
    <property type="entry name" value="Aldehyde_DH_NAD(P)"/>
</dbReference>
<evidence type="ECO:0000256" key="4">
    <source>
        <dbReference type="PIRNR" id="PIRNR036492"/>
    </source>
</evidence>
<dbReference type="GO" id="GO:0004029">
    <property type="term" value="F:aldehyde dehydrogenase (NAD+) activity"/>
    <property type="evidence" value="ECO:0007669"/>
    <property type="project" value="TreeGrafter"/>
</dbReference>
<dbReference type="OrthoDB" id="629320at2"/>
<dbReference type="PROSITE" id="PS00070">
    <property type="entry name" value="ALDEHYDE_DEHYDR_CYS"/>
    <property type="match status" value="1"/>
</dbReference>
<dbReference type="STRING" id="550983.A4R26_10705"/>
<dbReference type="Proteomes" id="UP000192276">
    <property type="component" value="Unassembled WGS sequence"/>
</dbReference>
<dbReference type="InterPro" id="IPR016162">
    <property type="entry name" value="Ald_DH_N"/>
</dbReference>
<feature type="domain" description="Aldehyde dehydrogenase" evidence="8">
    <location>
        <begin position="19"/>
        <end position="427"/>
    </location>
</feature>
<dbReference type="EMBL" id="LWBP01000002">
    <property type="protein sequence ID" value="OQP68105.1"/>
    <property type="molecule type" value="Genomic_DNA"/>
</dbReference>
<evidence type="ECO:0000256" key="1">
    <source>
        <dbReference type="ARBA" id="ARBA00009986"/>
    </source>
</evidence>
<proteinExistence type="inferred from homology"/>
<dbReference type="InterPro" id="IPR015590">
    <property type="entry name" value="Aldehyde_DH_dom"/>
</dbReference>
<evidence type="ECO:0000256" key="2">
    <source>
        <dbReference type="ARBA" id="ARBA00023002"/>
    </source>
</evidence>
<dbReference type="PANTHER" id="PTHR43570">
    <property type="entry name" value="ALDEHYDE DEHYDROGENASE"/>
    <property type="match status" value="1"/>
</dbReference>
<evidence type="ECO:0000256" key="7">
    <source>
        <dbReference type="RuleBase" id="RU003345"/>
    </source>
</evidence>
<comment type="caution">
    <text evidence="9">The sequence shown here is derived from an EMBL/GenBank/DDBJ whole genome shotgun (WGS) entry which is preliminary data.</text>
</comment>
<dbReference type="InterPro" id="IPR029510">
    <property type="entry name" value="Ald_DH_CS_GLU"/>
</dbReference>
<dbReference type="GO" id="GO:0006081">
    <property type="term" value="P:aldehyde metabolic process"/>
    <property type="evidence" value="ECO:0007669"/>
    <property type="project" value="InterPro"/>
</dbReference>
<dbReference type="Pfam" id="PF00171">
    <property type="entry name" value="Aldedh"/>
    <property type="match status" value="1"/>
</dbReference>
<evidence type="ECO:0000256" key="6">
    <source>
        <dbReference type="PROSITE-ProRule" id="PRU10007"/>
    </source>
</evidence>
<evidence type="ECO:0000313" key="10">
    <source>
        <dbReference type="Proteomes" id="UP000192276"/>
    </source>
</evidence>
<dbReference type="InterPro" id="IPR016163">
    <property type="entry name" value="Ald_DH_C"/>
</dbReference>
<dbReference type="AlphaFoldDB" id="A0A1V9GBR4"/>
<organism evidence="9 10">
    <name type="scientific">Niastella populi</name>
    <dbReference type="NCBI Taxonomy" id="550983"/>
    <lineage>
        <taxon>Bacteria</taxon>
        <taxon>Pseudomonadati</taxon>
        <taxon>Bacteroidota</taxon>
        <taxon>Chitinophagia</taxon>
        <taxon>Chitinophagales</taxon>
        <taxon>Chitinophagaceae</taxon>
        <taxon>Niastella</taxon>
    </lineage>
</organism>
<feature type="active site" evidence="5 6">
    <location>
        <position position="210"/>
    </location>
</feature>
<evidence type="ECO:0000313" key="9">
    <source>
        <dbReference type="EMBL" id="OQP68105.1"/>
    </source>
</evidence>
<dbReference type="InterPro" id="IPR016160">
    <property type="entry name" value="Ald_DH_CS_CYS"/>
</dbReference>
<evidence type="ECO:0000256" key="3">
    <source>
        <dbReference type="ARBA" id="ARBA00023027"/>
    </source>
</evidence>
<keyword evidence="3" id="KW-0520">NAD</keyword>
<keyword evidence="2 4" id="KW-0560">Oxidoreductase</keyword>
<feature type="active site" evidence="5">
    <location>
        <position position="244"/>
    </location>
</feature>
<comment type="similarity">
    <text evidence="1 4 7">Belongs to the aldehyde dehydrogenase family.</text>
</comment>
<dbReference type="PIRSF" id="PIRSF036492">
    <property type="entry name" value="ALDH"/>
    <property type="match status" value="1"/>
</dbReference>
<dbReference type="GO" id="GO:0005737">
    <property type="term" value="C:cytoplasm"/>
    <property type="evidence" value="ECO:0007669"/>
    <property type="project" value="TreeGrafter"/>
</dbReference>
<dbReference type="Gene3D" id="3.40.605.10">
    <property type="entry name" value="Aldehyde Dehydrogenase, Chain A, domain 1"/>
    <property type="match status" value="1"/>
</dbReference>
<dbReference type="SUPFAM" id="SSF53720">
    <property type="entry name" value="ALDH-like"/>
    <property type="match status" value="1"/>
</dbReference>
<dbReference type="Gene3D" id="3.40.309.10">
    <property type="entry name" value="Aldehyde Dehydrogenase, Chain A, domain 2"/>
    <property type="match status" value="1"/>
</dbReference>
<evidence type="ECO:0000256" key="5">
    <source>
        <dbReference type="PIRSR" id="PIRSR036492-1"/>
    </source>
</evidence>
<gene>
    <name evidence="9" type="ORF">A4R26_10705</name>
</gene>
<sequence>MMQQKLQRLRAFYESGATRTLAYRIQQLQLLKKAILQYEQSLYNALHGDLKRSPEESWVTELGVVMAEINLALRSLPTWMKRKKVKTNLVNLPSSSYIISEPLGVVLIISPWNYPLQLLLAPLIGAIAAGNCVVLKPSELAPATAGVMGALIKELFSEEYVLYAEGDGAQVVPELMNSFRFNHVFYTGSTAVGKSIYQMAAAQLTPVTLELGGKSPCVVERDANITVAARRIIVTKFSNAGQMCIAPDYLLVHASKKDELINALKESIRAFYTTAPANSYNYGKIINERQFRRLAGYLTQGTIVHGGHTDIGELYIEPTIIENVSPDAPVMKEEIFGPILPVITFNTLEEAKKTIENNPDPLAFYLYTADAEREKEWLQAIPFGGGCINNSSWHFTNHHLPFGGRGNSGIGKYHGKYSFDVFSHEKAIMKTPVWFDPDIKYPPFKGRLRLFKWIIR</sequence>
<reference evidence="10" key="1">
    <citation type="submission" date="2016-04" db="EMBL/GenBank/DDBJ databases">
        <authorList>
            <person name="Chen L."/>
            <person name="Zhuang W."/>
            <person name="Wang G."/>
        </authorList>
    </citation>
    <scope>NUCLEOTIDE SEQUENCE [LARGE SCALE GENOMIC DNA]</scope>
    <source>
        <strain evidence="10">208</strain>
    </source>
</reference>
<protein>
    <recommendedName>
        <fullName evidence="4">Aldehyde dehydrogenase</fullName>
    </recommendedName>
</protein>
<dbReference type="PANTHER" id="PTHR43570:SF16">
    <property type="entry name" value="ALDEHYDE DEHYDROGENASE TYPE III, ISOFORM Q"/>
    <property type="match status" value="1"/>
</dbReference>
<name>A0A1V9GBR4_9BACT</name>
<accession>A0A1V9GBR4</accession>
<dbReference type="FunFam" id="3.40.309.10:FF:000003">
    <property type="entry name" value="Aldehyde dehydrogenase"/>
    <property type="match status" value="1"/>
</dbReference>
<keyword evidence="10" id="KW-1185">Reference proteome</keyword>
<dbReference type="PROSITE" id="PS00687">
    <property type="entry name" value="ALDEHYDE_DEHYDR_GLU"/>
    <property type="match status" value="1"/>
</dbReference>
<dbReference type="FunFam" id="3.40.605.10:FF:000004">
    <property type="entry name" value="Aldehyde dehydrogenase"/>
    <property type="match status" value="1"/>
</dbReference>
<evidence type="ECO:0000259" key="8">
    <source>
        <dbReference type="Pfam" id="PF00171"/>
    </source>
</evidence>
<dbReference type="CDD" id="cd07136">
    <property type="entry name" value="ALDH_YwdH-P39616"/>
    <property type="match status" value="1"/>
</dbReference>